<evidence type="ECO:0000259" key="3">
    <source>
        <dbReference type="Pfam" id="PF23272"/>
    </source>
</evidence>
<dbReference type="AlphaFoldDB" id="A0A8T0IJY2"/>
<dbReference type="InterPro" id="IPR055502">
    <property type="entry name" value="DUF7074"/>
</dbReference>
<keyword evidence="1" id="KW-1133">Transmembrane helix</keyword>
<comment type="caution">
    <text evidence="4">The sequence shown here is derived from an EMBL/GenBank/DDBJ whole genome shotgun (WGS) entry which is preliminary data.</text>
</comment>
<organism evidence="4 5">
    <name type="scientific">Ceratodon purpureus</name>
    <name type="common">Fire moss</name>
    <name type="synonym">Dicranum purpureum</name>
    <dbReference type="NCBI Taxonomy" id="3225"/>
    <lineage>
        <taxon>Eukaryota</taxon>
        <taxon>Viridiplantae</taxon>
        <taxon>Streptophyta</taxon>
        <taxon>Embryophyta</taxon>
        <taxon>Bryophyta</taxon>
        <taxon>Bryophytina</taxon>
        <taxon>Bryopsida</taxon>
        <taxon>Dicranidae</taxon>
        <taxon>Pseudoditrichales</taxon>
        <taxon>Ditrichaceae</taxon>
        <taxon>Ceratodon</taxon>
    </lineage>
</organism>
<dbReference type="Pfam" id="PF23269">
    <property type="entry name" value="DUF7074"/>
    <property type="match status" value="1"/>
</dbReference>
<evidence type="ECO:0008006" key="6">
    <source>
        <dbReference type="Google" id="ProtNLM"/>
    </source>
</evidence>
<evidence type="ECO:0000313" key="5">
    <source>
        <dbReference type="Proteomes" id="UP000822688"/>
    </source>
</evidence>
<gene>
    <name evidence="4" type="ORF">KC19_3G118200</name>
</gene>
<reference evidence="4" key="1">
    <citation type="submission" date="2020-06" db="EMBL/GenBank/DDBJ databases">
        <title>WGS assembly of Ceratodon purpureus strain R40.</title>
        <authorList>
            <person name="Carey S.B."/>
            <person name="Jenkins J."/>
            <person name="Shu S."/>
            <person name="Lovell J.T."/>
            <person name="Sreedasyam A."/>
            <person name="Maumus F."/>
            <person name="Tiley G.P."/>
            <person name="Fernandez-Pozo N."/>
            <person name="Barry K."/>
            <person name="Chen C."/>
            <person name="Wang M."/>
            <person name="Lipzen A."/>
            <person name="Daum C."/>
            <person name="Saski C.A."/>
            <person name="Payton A.C."/>
            <person name="Mcbreen J.C."/>
            <person name="Conrad R.E."/>
            <person name="Kollar L.M."/>
            <person name="Olsson S."/>
            <person name="Huttunen S."/>
            <person name="Landis J.B."/>
            <person name="Wickett N.J."/>
            <person name="Johnson M.G."/>
            <person name="Rensing S.A."/>
            <person name="Grimwood J."/>
            <person name="Schmutz J."/>
            <person name="Mcdaniel S.F."/>
        </authorList>
    </citation>
    <scope>NUCLEOTIDE SEQUENCE</scope>
    <source>
        <strain evidence="4">R40</strain>
    </source>
</reference>
<dbReference type="PANTHER" id="PTHR31469">
    <property type="entry name" value="OS07G0633600 PROTEIN"/>
    <property type="match status" value="1"/>
</dbReference>
<keyword evidence="1" id="KW-0472">Membrane</keyword>
<proteinExistence type="predicted"/>
<accession>A0A8T0IJY2</accession>
<name>A0A8T0IJY2_CERPU</name>
<dbReference type="EMBL" id="CM026423">
    <property type="protein sequence ID" value="KAG0583211.1"/>
    <property type="molecule type" value="Genomic_DNA"/>
</dbReference>
<feature type="domain" description="DUF7074" evidence="2">
    <location>
        <begin position="132"/>
        <end position="215"/>
    </location>
</feature>
<evidence type="ECO:0000256" key="1">
    <source>
        <dbReference type="SAM" id="Phobius"/>
    </source>
</evidence>
<dbReference type="Pfam" id="PF23272">
    <property type="entry name" value="DUF7075"/>
    <property type="match status" value="1"/>
</dbReference>
<dbReference type="InterPro" id="IPR055503">
    <property type="entry name" value="DUF7075"/>
</dbReference>
<dbReference type="Proteomes" id="UP000822688">
    <property type="component" value="Chromosome 3"/>
</dbReference>
<protein>
    <recommendedName>
        <fullName evidence="6">O-fucosyltransferase family protein</fullName>
    </recommendedName>
</protein>
<keyword evidence="5" id="KW-1185">Reference proteome</keyword>
<feature type="domain" description="DUF7075" evidence="3">
    <location>
        <begin position="246"/>
        <end position="542"/>
    </location>
</feature>
<keyword evidence="1" id="KW-0812">Transmembrane</keyword>
<evidence type="ECO:0000259" key="2">
    <source>
        <dbReference type="Pfam" id="PF23269"/>
    </source>
</evidence>
<sequence>MKLLEGPTLESESILDRLNFLQNFRTERLGQRAVQVIEDVCFGFFVLSVVIFTVIAIVYKPPDPWFQGQKAYNSHFNSVGNSTFHPDDSVLITGDDLNVSSISAPDLISLPPAINATSIDEVSVQRGCNTSAPWTCSDLGVRFAVEEMNALHFPELIFYSYRIVPGSSEGQCDVAWKYRPINITTPRMYTDYRRFFLVRYDDCRFEVKKIGKWHSGVNARPERVAGGGAGDQGNSGGLGIMDSDTAFRQGKYLYYTRGAHDCESMGQYTWGLLCALGEARYLNRTFVMDLDVCLSSGYSTSSLHKVEPGKDFRFYFDLEHLANETSILEKRSFEEQLLKWNTLTERHVVNHQIEPAELKTDIHSVLYRDFTRIRGKTTVDNLDNSWHRVCEGQVETYIQRPWNFLWKSKLLMNIVNAICNNLEWDFDVAHIIRGYKAENNKLWPNLDRDTSPESLIAKLKTMIGFRRKLYIATNEPYLHYFDRLREQFEIHMLSDYSHLWAENSEWYNETLRIAGRPVDFDEHMKMIVDTEMLYRGKKRVETFNDLTKDCKNGVGRC</sequence>
<evidence type="ECO:0000313" key="4">
    <source>
        <dbReference type="EMBL" id="KAG0583211.1"/>
    </source>
</evidence>
<dbReference type="GO" id="GO:0005794">
    <property type="term" value="C:Golgi apparatus"/>
    <property type="evidence" value="ECO:0007669"/>
    <property type="project" value="TreeGrafter"/>
</dbReference>
<feature type="transmembrane region" description="Helical" evidence="1">
    <location>
        <begin position="40"/>
        <end position="59"/>
    </location>
</feature>
<dbReference type="PANTHER" id="PTHR31469:SF4">
    <property type="entry name" value="O-FUCOSYLTRANSFERASE FAMILY PROTEIN"/>
    <property type="match status" value="1"/>
</dbReference>